<dbReference type="Pfam" id="PF18108">
    <property type="entry name" value="QSOX_Trx1"/>
    <property type="match status" value="1"/>
</dbReference>
<feature type="chain" id="PRO_5041223862" description="Sulfhydryl oxidase" evidence="11">
    <location>
        <begin position="26"/>
        <end position="636"/>
    </location>
</feature>
<comment type="caution">
    <text evidence="14">The sequence shown here is derived from an EMBL/GenBank/DDBJ whole genome shotgun (WGS) entry which is preliminary data.</text>
</comment>
<evidence type="ECO:0000256" key="6">
    <source>
        <dbReference type="ARBA" id="ARBA00023002"/>
    </source>
</evidence>
<dbReference type="AlphaFoldDB" id="A0AA39C5H9"/>
<keyword evidence="15" id="KW-1185">Reference proteome</keyword>
<keyword evidence="7" id="KW-1015">Disulfide bond</keyword>
<evidence type="ECO:0000259" key="12">
    <source>
        <dbReference type="PROSITE" id="PS51324"/>
    </source>
</evidence>
<dbReference type="PROSITE" id="PS00194">
    <property type="entry name" value="THIOREDOXIN_1"/>
    <property type="match status" value="1"/>
</dbReference>
<dbReference type="EMBL" id="JAQQBS010001424">
    <property type="protein sequence ID" value="KAK0158157.1"/>
    <property type="molecule type" value="Genomic_DNA"/>
</dbReference>
<proteinExistence type="inferred from homology"/>
<keyword evidence="8" id="KW-0325">Glycoprotein</keyword>
<dbReference type="EC" id="1.8.3.2" evidence="10"/>
<evidence type="ECO:0000256" key="2">
    <source>
        <dbReference type="ARBA" id="ARBA00006041"/>
    </source>
</evidence>
<evidence type="ECO:0000256" key="8">
    <source>
        <dbReference type="ARBA" id="ARBA00023180"/>
    </source>
</evidence>
<evidence type="ECO:0000256" key="1">
    <source>
        <dbReference type="ARBA" id="ARBA00001974"/>
    </source>
</evidence>
<dbReference type="InterPro" id="IPR041269">
    <property type="entry name" value="QSOX_Trx1"/>
</dbReference>
<dbReference type="GO" id="GO:0016971">
    <property type="term" value="F:flavin-dependent sulfhydryl oxidase activity"/>
    <property type="evidence" value="ECO:0007669"/>
    <property type="project" value="InterPro"/>
</dbReference>
<dbReference type="GO" id="GO:0003756">
    <property type="term" value="F:protein disulfide isomerase activity"/>
    <property type="evidence" value="ECO:0007669"/>
    <property type="project" value="TreeGrafter"/>
</dbReference>
<comment type="catalytic activity">
    <reaction evidence="9 10">
        <text>2 R'C(R)SH + O2 = R'C(R)S-S(R)CR' + H2O2</text>
        <dbReference type="Rhea" id="RHEA:17357"/>
        <dbReference type="ChEBI" id="CHEBI:15379"/>
        <dbReference type="ChEBI" id="CHEBI:16240"/>
        <dbReference type="ChEBI" id="CHEBI:16520"/>
        <dbReference type="ChEBI" id="CHEBI:17412"/>
        <dbReference type="EC" id="1.8.3.2"/>
    </reaction>
</comment>
<reference evidence="14" key="1">
    <citation type="journal article" date="2023" name="bioRxiv">
        <title>Scaffold-level genome assemblies of two parasitoid biocontrol wasps reveal the parthenogenesis mechanism and an associated novel virus.</title>
        <authorList>
            <person name="Inwood S."/>
            <person name="Skelly J."/>
            <person name="Guhlin J."/>
            <person name="Harrop T."/>
            <person name="Goldson S."/>
            <person name="Dearden P."/>
        </authorList>
    </citation>
    <scope>NUCLEOTIDE SEQUENCE</scope>
    <source>
        <strain evidence="14">Irish</strain>
        <tissue evidence="14">Whole body</tissue>
    </source>
</reference>
<dbReference type="InterPro" id="IPR017905">
    <property type="entry name" value="ERV/ALR_sulphydryl_oxidase"/>
</dbReference>
<name>A0AA39C5H9_9HYME</name>
<evidence type="ECO:0000256" key="4">
    <source>
        <dbReference type="ARBA" id="ARBA00022729"/>
    </source>
</evidence>
<dbReference type="Pfam" id="PF00085">
    <property type="entry name" value="Thioredoxin"/>
    <property type="match status" value="1"/>
</dbReference>
<dbReference type="SUPFAM" id="SSF69000">
    <property type="entry name" value="FAD-dependent thiol oxidase"/>
    <property type="match status" value="1"/>
</dbReference>
<dbReference type="InterPro" id="IPR042568">
    <property type="entry name" value="QSOX_FAD-bd_sf"/>
</dbReference>
<dbReference type="FunFam" id="3.40.30.10:FF:000073">
    <property type="entry name" value="Sulfhydryl oxidase"/>
    <property type="match status" value="1"/>
</dbReference>
<evidence type="ECO:0000256" key="10">
    <source>
        <dbReference type="RuleBase" id="RU371123"/>
    </source>
</evidence>
<organism evidence="14 15">
    <name type="scientific">Microctonus aethiopoides</name>
    <dbReference type="NCBI Taxonomy" id="144406"/>
    <lineage>
        <taxon>Eukaryota</taxon>
        <taxon>Metazoa</taxon>
        <taxon>Ecdysozoa</taxon>
        <taxon>Arthropoda</taxon>
        <taxon>Hexapoda</taxon>
        <taxon>Insecta</taxon>
        <taxon>Pterygota</taxon>
        <taxon>Neoptera</taxon>
        <taxon>Endopterygota</taxon>
        <taxon>Hymenoptera</taxon>
        <taxon>Apocrita</taxon>
        <taxon>Ichneumonoidea</taxon>
        <taxon>Braconidae</taxon>
        <taxon>Euphorinae</taxon>
        <taxon>Microctonus</taxon>
    </lineage>
</organism>
<dbReference type="PANTHER" id="PTHR22897">
    <property type="entry name" value="QUIESCIN Q6-RELATED SULFHYDRYL OXIDASE"/>
    <property type="match status" value="1"/>
</dbReference>
<accession>A0AA39C5H9</accession>
<dbReference type="PANTHER" id="PTHR22897:SF8">
    <property type="entry name" value="SULFHYDRYL OXIDASE"/>
    <property type="match status" value="1"/>
</dbReference>
<dbReference type="Gene3D" id="1.20.120.310">
    <property type="entry name" value="ERV/ALR sulfhydryl oxidase domain"/>
    <property type="match status" value="1"/>
</dbReference>
<dbReference type="GO" id="GO:0006457">
    <property type="term" value="P:protein folding"/>
    <property type="evidence" value="ECO:0007669"/>
    <property type="project" value="TreeGrafter"/>
</dbReference>
<keyword evidence="5 10" id="KW-0274">FAD</keyword>
<evidence type="ECO:0000256" key="7">
    <source>
        <dbReference type="ARBA" id="ARBA00023157"/>
    </source>
</evidence>
<dbReference type="PROSITE" id="PS51352">
    <property type="entry name" value="THIOREDOXIN_2"/>
    <property type="match status" value="1"/>
</dbReference>
<dbReference type="PROSITE" id="PS51324">
    <property type="entry name" value="ERV_ALR"/>
    <property type="match status" value="1"/>
</dbReference>
<evidence type="ECO:0000259" key="13">
    <source>
        <dbReference type="PROSITE" id="PS51352"/>
    </source>
</evidence>
<dbReference type="InterPro" id="IPR040986">
    <property type="entry name" value="QSOX_FAD-bd_dom"/>
</dbReference>
<comment type="similarity">
    <text evidence="2 10">Belongs to the quiescin-sulfhydryl oxidase (QSOX) family.</text>
</comment>
<reference evidence="14" key="2">
    <citation type="submission" date="2023-03" db="EMBL/GenBank/DDBJ databases">
        <authorList>
            <person name="Inwood S.N."/>
            <person name="Skelly J.G."/>
            <person name="Guhlin J."/>
            <person name="Harrop T.W.R."/>
            <person name="Goldson S.G."/>
            <person name="Dearden P.K."/>
        </authorList>
    </citation>
    <scope>NUCLEOTIDE SEQUENCE</scope>
    <source>
        <strain evidence="14">Irish</strain>
        <tissue evidence="14">Whole body</tissue>
    </source>
</reference>
<dbReference type="SUPFAM" id="SSF52833">
    <property type="entry name" value="Thioredoxin-like"/>
    <property type="match status" value="1"/>
</dbReference>
<protein>
    <recommendedName>
        <fullName evidence="10">Sulfhydryl oxidase</fullName>
        <ecNumber evidence="10">1.8.3.2</ecNumber>
    </recommendedName>
</protein>
<evidence type="ECO:0000313" key="14">
    <source>
        <dbReference type="EMBL" id="KAK0158157.1"/>
    </source>
</evidence>
<keyword evidence="3 10" id="KW-0285">Flavoprotein</keyword>
<dbReference type="Pfam" id="PF04777">
    <property type="entry name" value="Evr1_Alr"/>
    <property type="match status" value="1"/>
</dbReference>
<comment type="function">
    <text evidence="10">Catalyzes the oxidation of sulfhydryl groups in peptide and protein thiols to disulfides with the reduction of oxygen to hydrogen peroxide.</text>
</comment>
<keyword evidence="10" id="KW-1133">Transmembrane helix</keyword>
<keyword evidence="4 11" id="KW-0732">Signal</keyword>
<evidence type="ECO:0000256" key="5">
    <source>
        <dbReference type="ARBA" id="ARBA00022827"/>
    </source>
</evidence>
<evidence type="ECO:0000256" key="11">
    <source>
        <dbReference type="SAM" id="SignalP"/>
    </source>
</evidence>
<dbReference type="InterPro" id="IPR036249">
    <property type="entry name" value="Thioredoxin-like_sf"/>
</dbReference>
<dbReference type="InterPro" id="IPR036774">
    <property type="entry name" value="ERV/ALR_sulphydryl_oxid_sf"/>
</dbReference>
<dbReference type="Gene3D" id="1.20.120.1960">
    <property type="entry name" value="QSOX sulfhydryl oxidase domain"/>
    <property type="match status" value="1"/>
</dbReference>
<dbReference type="Gene3D" id="3.40.30.10">
    <property type="entry name" value="Glutaredoxin"/>
    <property type="match status" value="2"/>
</dbReference>
<dbReference type="FunFam" id="1.20.120.310:FF:000001">
    <property type="entry name" value="Sulfhydryl oxidase"/>
    <property type="match status" value="1"/>
</dbReference>
<dbReference type="Proteomes" id="UP001168990">
    <property type="component" value="Unassembled WGS sequence"/>
</dbReference>
<dbReference type="GO" id="GO:0005615">
    <property type="term" value="C:extracellular space"/>
    <property type="evidence" value="ECO:0007669"/>
    <property type="project" value="TreeGrafter"/>
</dbReference>
<keyword evidence="10" id="KW-0812">Transmembrane</keyword>
<dbReference type="CDD" id="cd02992">
    <property type="entry name" value="PDI_a_QSOX"/>
    <property type="match status" value="1"/>
</dbReference>
<sequence length="636" mass="72987">MYMLSIKLVFQLFVIYFIIVKNASSFAFGDKNQPESITNEGLYNANDHVVILNISNLKSTIHGSKIAWVVEFYSSWCGHCQRFAPIWKSLARSIKSWRDIVDVAAIDCANSDNNPLCREYEITSYPMIRYFSPNTKIGGLGVTLDQVKNEEMMENHIIKQLENDQEAGIGIKWPNITPCRSSESEDVWKGVRANVVYKFLLFEQTDSFLGRKVILDFHNTTEILIRRVTSDNQMLCMNYQVTSFPNLFAIDRGGVRRKLKIITPTRLGVMNSINHFIQPKGLTSNISKIVTNNEFDKNENAKTSQSIMDTVVNVVDDDVALADLEAVVYYSLEHEIPLQKTIRDLQLAALKNYLAALAEYLPLKNGKSTYFRAILNAINENDSIKGEDFYKLVNSTAEKMSPVYTTNQQWVRCKGSNPRLRGYPCGLWTLFHTLTTNYAAVNSESTSINSPTKILSAIHGYVKYFFGCADCSDHFVNMAEQLKIFQVKSVDESILWLWQAHNEVNKRISGDVTEDPKFPKIQYPSKFHCPQCRDNDDEWNLTQVLKYLKKKYTNPDVEYNNISEPHYLKLIRTELPMNKNITHQQKIGWDFTLFDISICVVLYITSAVILTLVCIKFLVKRSSKKKMQIHSLFLRV</sequence>
<feature type="transmembrane region" description="Helical" evidence="10">
    <location>
        <begin position="600"/>
        <end position="619"/>
    </location>
</feature>
<dbReference type="Pfam" id="PF18371">
    <property type="entry name" value="FAD_SOX"/>
    <property type="match status" value="1"/>
</dbReference>
<keyword evidence="10" id="KW-0472">Membrane</keyword>
<dbReference type="InterPro" id="IPR017937">
    <property type="entry name" value="Thioredoxin_CS"/>
</dbReference>
<evidence type="ECO:0000256" key="3">
    <source>
        <dbReference type="ARBA" id="ARBA00022630"/>
    </source>
</evidence>
<keyword evidence="6 10" id="KW-0560">Oxidoreductase</keyword>
<evidence type="ECO:0000256" key="9">
    <source>
        <dbReference type="ARBA" id="ARBA00048864"/>
    </source>
</evidence>
<dbReference type="InterPro" id="IPR039798">
    <property type="entry name" value="Sulfhydryl_oxidase"/>
</dbReference>
<feature type="domain" description="ERV/ALR sulfhydryl oxidase" evidence="12">
    <location>
        <begin position="416"/>
        <end position="523"/>
    </location>
</feature>
<dbReference type="GO" id="GO:0000139">
    <property type="term" value="C:Golgi membrane"/>
    <property type="evidence" value="ECO:0007669"/>
    <property type="project" value="TreeGrafter"/>
</dbReference>
<feature type="domain" description="Thioredoxin" evidence="13">
    <location>
        <begin position="26"/>
        <end position="163"/>
    </location>
</feature>
<dbReference type="InterPro" id="IPR013766">
    <property type="entry name" value="Thioredoxin_domain"/>
</dbReference>
<evidence type="ECO:0000313" key="15">
    <source>
        <dbReference type="Proteomes" id="UP001168990"/>
    </source>
</evidence>
<feature type="signal peptide" evidence="11">
    <location>
        <begin position="1"/>
        <end position="25"/>
    </location>
</feature>
<comment type="cofactor">
    <cofactor evidence="1 10">
        <name>FAD</name>
        <dbReference type="ChEBI" id="CHEBI:57692"/>
    </cofactor>
</comment>
<gene>
    <name evidence="14" type="ORF">PV328_009196</name>
</gene>